<organism evidence="3 4">
    <name type="scientific">Hyphomonas atlantica</name>
    <dbReference type="NCBI Taxonomy" id="1280948"/>
    <lineage>
        <taxon>Bacteria</taxon>
        <taxon>Pseudomonadati</taxon>
        <taxon>Pseudomonadota</taxon>
        <taxon>Alphaproteobacteria</taxon>
        <taxon>Hyphomonadales</taxon>
        <taxon>Hyphomonadaceae</taxon>
        <taxon>Hyphomonas</taxon>
    </lineage>
</organism>
<sequence length="187" mass="21248">MNMALQHGIFAPRLRAKLERWCQDRRGATAVEFAIVAAPFFFLIFGLMEVCMVFILSTVLEHALGEAARKIRTGQAQDNRFTIIEFRNEVCSNFYNMLECDERLYIDVRSLDNFSAADLTSPLDGDGEIDDSDFKYDPGAANDVVAVRVMYEWKLMTPWVSAPLSTLPNNRHLLQANAVFRNEPFGD</sequence>
<dbReference type="STRING" id="1280948.HY36_09450"/>
<feature type="domain" description="TadE-like" evidence="2">
    <location>
        <begin position="27"/>
        <end position="69"/>
    </location>
</feature>
<dbReference type="PATRIC" id="fig|1280948.3.peg.3008"/>
<evidence type="ECO:0000256" key="1">
    <source>
        <dbReference type="SAM" id="Phobius"/>
    </source>
</evidence>
<protein>
    <recommendedName>
        <fullName evidence="2">TadE-like domain-containing protein</fullName>
    </recommendedName>
</protein>
<keyword evidence="1" id="KW-0812">Transmembrane</keyword>
<dbReference type="eggNOG" id="COG4961">
    <property type="taxonomic scope" value="Bacteria"/>
</dbReference>
<evidence type="ECO:0000313" key="3">
    <source>
        <dbReference type="EMBL" id="KCZ58593.1"/>
    </source>
</evidence>
<keyword evidence="1" id="KW-1133">Transmembrane helix</keyword>
<dbReference type="Pfam" id="PF07811">
    <property type="entry name" value="TadE"/>
    <property type="match status" value="1"/>
</dbReference>
<dbReference type="InterPro" id="IPR012495">
    <property type="entry name" value="TadE-like_dom"/>
</dbReference>
<dbReference type="EMBL" id="AWFH01000056">
    <property type="protein sequence ID" value="KCZ58593.1"/>
    <property type="molecule type" value="Genomic_DNA"/>
</dbReference>
<gene>
    <name evidence="3" type="ORF">HY36_09450</name>
</gene>
<dbReference type="AlphaFoldDB" id="A0A059DYD4"/>
<feature type="transmembrane region" description="Helical" evidence="1">
    <location>
        <begin position="33"/>
        <end position="60"/>
    </location>
</feature>
<accession>A0A059DYD4</accession>
<reference evidence="3 4" key="1">
    <citation type="journal article" date="2014" name="Antonie Van Leeuwenhoek">
        <title>Hyphomonas beringensis sp. nov. and Hyphomonas chukchiensis sp. nov., isolated from surface seawater of the Bering Sea and Chukchi Sea.</title>
        <authorList>
            <person name="Li C."/>
            <person name="Lai Q."/>
            <person name="Li G."/>
            <person name="Dong C."/>
            <person name="Wang J."/>
            <person name="Liao Y."/>
            <person name="Shao Z."/>
        </authorList>
    </citation>
    <scope>NUCLEOTIDE SEQUENCE [LARGE SCALE GENOMIC DNA]</scope>
    <source>
        <strain evidence="3 4">22II1-22F38</strain>
    </source>
</reference>
<keyword evidence="4" id="KW-1185">Reference proteome</keyword>
<evidence type="ECO:0000259" key="2">
    <source>
        <dbReference type="Pfam" id="PF07811"/>
    </source>
</evidence>
<name>A0A059DYD4_9PROT</name>
<dbReference type="Proteomes" id="UP000024547">
    <property type="component" value="Unassembled WGS sequence"/>
</dbReference>
<proteinExistence type="predicted"/>
<comment type="caution">
    <text evidence="3">The sequence shown here is derived from an EMBL/GenBank/DDBJ whole genome shotgun (WGS) entry which is preliminary data.</text>
</comment>
<evidence type="ECO:0000313" key="4">
    <source>
        <dbReference type="Proteomes" id="UP000024547"/>
    </source>
</evidence>
<keyword evidence="1" id="KW-0472">Membrane</keyword>